<dbReference type="SUPFAM" id="SSF56436">
    <property type="entry name" value="C-type lectin-like"/>
    <property type="match status" value="1"/>
</dbReference>
<evidence type="ECO:0008006" key="3">
    <source>
        <dbReference type="Google" id="ProtNLM"/>
    </source>
</evidence>
<proteinExistence type="predicted"/>
<evidence type="ECO:0000256" key="1">
    <source>
        <dbReference type="SAM" id="Phobius"/>
    </source>
</evidence>
<name>A0A381PLB0_9ZZZZ</name>
<dbReference type="InterPro" id="IPR016186">
    <property type="entry name" value="C-type_lectin-like/link_sf"/>
</dbReference>
<keyword evidence="1" id="KW-1133">Transmembrane helix</keyword>
<accession>A0A381PLB0</accession>
<organism evidence="2">
    <name type="scientific">marine metagenome</name>
    <dbReference type="NCBI Taxonomy" id="408172"/>
    <lineage>
        <taxon>unclassified sequences</taxon>
        <taxon>metagenomes</taxon>
        <taxon>ecological metagenomes</taxon>
    </lineage>
</organism>
<feature type="transmembrane region" description="Helical" evidence="1">
    <location>
        <begin position="29"/>
        <end position="48"/>
    </location>
</feature>
<gene>
    <name evidence="2" type="ORF">METZ01_LOCUS19087</name>
</gene>
<dbReference type="EMBL" id="UINC01000979">
    <property type="protein sequence ID" value="SUZ66233.1"/>
    <property type="molecule type" value="Genomic_DNA"/>
</dbReference>
<protein>
    <recommendedName>
        <fullName evidence="3">Lectin</fullName>
    </recommendedName>
</protein>
<dbReference type="InterPro" id="IPR016187">
    <property type="entry name" value="CTDL_fold"/>
</dbReference>
<reference evidence="2" key="1">
    <citation type="submission" date="2018-05" db="EMBL/GenBank/DDBJ databases">
        <authorList>
            <person name="Lanie J.A."/>
            <person name="Ng W.-L."/>
            <person name="Kazmierczak K.M."/>
            <person name="Andrzejewski T.M."/>
            <person name="Davidsen T.M."/>
            <person name="Wayne K.J."/>
            <person name="Tettelin H."/>
            <person name="Glass J.I."/>
            <person name="Rusch D."/>
            <person name="Podicherti R."/>
            <person name="Tsui H.-C.T."/>
            <person name="Winkler M.E."/>
        </authorList>
    </citation>
    <scope>NUCLEOTIDE SEQUENCE</scope>
</reference>
<keyword evidence="1" id="KW-0812">Transmembrane</keyword>
<keyword evidence="1" id="KW-0472">Membrane</keyword>
<dbReference type="AlphaFoldDB" id="A0A381PLB0"/>
<dbReference type="Gene3D" id="3.10.100.10">
    <property type="entry name" value="Mannose-Binding Protein A, subunit A"/>
    <property type="match status" value="1"/>
</dbReference>
<sequence length="256" mass="27384">MSLFIFILFKNNSAKTRKTSGGIKKMKKIWIIVSLATIFGTCYEIVIAQETDNKMSFFVTSVNLAGAAKKGEDGVGANLGGIEGADAHCQSLAEAVGAGEQTWRAYMSTTTENARDRIGKGPWYNVYGQLMATNLEDLHEGNENITRENSFTESGGKIPGIADPGTIHDMLTGSGADGRMAVEQEGVGGIPEHKTGEPATCNDWTGGKGRARVGHFDSQHGESGTIWNSAHYSLGCSQEDIEKNASIGLFYCFAAD</sequence>
<evidence type="ECO:0000313" key="2">
    <source>
        <dbReference type="EMBL" id="SUZ66233.1"/>
    </source>
</evidence>